<sequence>MSTLLQSVKGIPVAPSQARFKPVSLNDVTIDEGFWKDYQDLNHEVTLAHIDKWLERTGWLKNFELVVSGNIAQERKGREFSDSEIYKYLEALSWEYGRTGDPALNERIEAIARTLEAAQDEDGYLNTRFGHPGLEPRYSDFEWGHELYCFGHLIQAAVARLRTFGEDRLTAVARRVADHVCETFGPDGLDVICGHAEIEVALAEFGRATGERKYIEQARLFIDRHGKQSLADIEFSRAYFQDDVPVREADSMRGHAVRAMYLSAGALDVAHESNDHGLAEAVRNQWDRALARRTYVTGGMGSHHQDEAFGEDFELPSDRAYSETCAGIGSIMVAWRLLLADGQAQEADHIERVLFNVLATALADSGDAFFYTNSLHQRVRGHEAHPDEISPRAHASLRAPWFEVSCCPTNISRTIASLGAYVATTSQNALQIHQYPSGILDTRVGESGRAQVRVRSEFPRRGRLRIEVGAESRGVWDLQLRVPGWAADARVTVNGDSWAVTSGYVTLTEASAPGTIIDVDFGSQPRILEPDPRIDAVRGCVAVQVGPQVYCVESVDLPDDLDVDVLTFTRDVRWEDGLLVGDFLVSVPEDSAWPYSADSSGATPRKISIPLRPYNSWGNRGPATMRVWLPVL</sequence>
<dbReference type="PANTHER" id="PTHR43465:SF2">
    <property type="entry name" value="DUF1680 DOMAIN PROTEIN (AFU_ORTHOLOGUE AFUA_1G08910)"/>
    <property type="match status" value="1"/>
</dbReference>
<evidence type="ECO:0000313" key="4">
    <source>
        <dbReference type="EMBL" id="MFD2840796.1"/>
    </source>
</evidence>
<keyword evidence="4" id="KW-0378">Hydrolase</keyword>
<dbReference type="RefSeq" id="WP_377466690.1">
    <property type="nucleotide sequence ID" value="NZ_JBHUOP010000003.1"/>
</dbReference>
<proteinExistence type="predicted"/>
<gene>
    <name evidence="4" type="ORF">ACFSYH_09455</name>
</gene>
<dbReference type="Pfam" id="PF07944">
    <property type="entry name" value="Beta-AFase-like_GH127_cat"/>
    <property type="match status" value="1"/>
</dbReference>
<reference evidence="5" key="1">
    <citation type="journal article" date="2019" name="Int. J. Syst. Evol. Microbiol.">
        <title>The Global Catalogue of Microorganisms (GCM) 10K type strain sequencing project: providing services to taxonomists for standard genome sequencing and annotation.</title>
        <authorList>
            <consortium name="The Broad Institute Genomics Platform"/>
            <consortium name="The Broad Institute Genome Sequencing Center for Infectious Disease"/>
            <person name="Wu L."/>
            <person name="Ma J."/>
        </authorList>
    </citation>
    <scope>NUCLEOTIDE SEQUENCE [LARGE SCALE GENOMIC DNA]</scope>
    <source>
        <strain evidence="5">KCTC 33576</strain>
    </source>
</reference>
<evidence type="ECO:0000259" key="2">
    <source>
        <dbReference type="Pfam" id="PF20736"/>
    </source>
</evidence>
<dbReference type="InterPro" id="IPR012878">
    <property type="entry name" value="Beta-AFase-like_GH127_cat"/>
</dbReference>
<dbReference type="Pfam" id="PF20737">
    <property type="entry name" value="Glyco_hydro127C"/>
    <property type="match status" value="1"/>
</dbReference>
<protein>
    <submittedName>
        <fullName evidence="4">Glycoside hydrolase family 127 protein</fullName>
    </submittedName>
</protein>
<name>A0ABW5XEM6_9MICO</name>
<dbReference type="SUPFAM" id="SSF48208">
    <property type="entry name" value="Six-hairpin glycosidases"/>
    <property type="match status" value="1"/>
</dbReference>
<evidence type="ECO:0000313" key="5">
    <source>
        <dbReference type="Proteomes" id="UP001597391"/>
    </source>
</evidence>
<dbReference type="GO" id="GO:0016787">
    <property type="term" value="F:hydrolase activity"/>
    <property type="evidence" value="ECO:0007669"/>
    <property type="project" value="UniProtKB-KW"/>
</dbReference>
<feature type="domain" description="Non-reducing end beta-L-arabinofuranosidase-like GH127 catalytic" evidence="1">
    <location>
        <begin position="27"/>
        <end position="419"/>
    </location>
</feature>
<feature type="domain" description="Non-reducing end beta-L-arabinofuranosidase-like GH127 middle" evidence="2">
    <location>
        <begin position="430"/>
        <end position="521"/>
    </location>
</feature>
<evidence type="ECO:0000259" key="1">
    <source>
        <dbReference type="Pfam" id="PF07944"/>
    </source>
</evidence>
<dbReference type="EMBL" id="JBHUOP010000003">
    <property type="protein sequence ID" value="MFD2840796.1"/>
    <property type="molecule type" value="Genomic_DNA"/>
</dbReference>
<keyword evidence="5" id="KW-1185">Reference proteome</keyword>
<feature type="domain" description="Non-reducing end beta-L-arabinofuranosidase-like GH127 C-terminal" evidence="3">
    <location>
        <begin position="525"/>
        <end position="630"/>
    </location>
</feature>
<dbReference type="InterPro" id="IPR008928">
    <property type="entry name" value="6-hairpin_glycosidase_sf"/>
</dbReference>
<organism evidence="4 5">
    <name type="scientific">Populibacterium corticicola</name>
    <dbReference type="NCBI Taxonomy" id="1812826"/>
    <lineage>
        <taxon>Bacteria</taxon>
        <taxon>Bacillati</taxon>
        <taxon>Actinomycetota</taxon>
        <taxon>Actinomycetes</taxon>
        <taxon>Micrococcales</taxon>
        <taxon>Jonesiaceae</taxon>
        <taxon>Populibacterium</taxon>
    </lineage>
</organism>
<comment type="caution">
    <text evidence="4">The sequence shown here is derived from an EMBL/GenBank/DDBJ whole genome shotgun (WGS) entry which is preliminary data.</text>
</comment>
<accession>A0ABW5XEM6</accession>
<evidence type="ECO:0000259" key="3">
    <source>
        <dbReference type="Pfam" id="PF20737"/>
    </source>
</evidence>
<dbReference type="InterPro" id="IPR049174">
    <property type="entry name" value="Beta-AFase-like"/>
</dbReference>
<dbReference type="InterPro" id="IPR049049">
    <property type="entry name" value="Beta-AFase-like_GH127_C"/>
</dbReference>
<dbReference type="Pfam" id="PF20736">
    <property type="entry name" value="Glyco_hydro127M"/>
    <property type="match status" value="1"/>
</dbReference>
<dbReference type="PANTHER" id="PTHR43465">
    <property type="entry name" value="DUF1680 DOMAIN PROTEIN (AFU_ORTHOLOGUE AFUA_1G08910)"/>
    <property type="match status" value="1"/>
</dbReference>
<dbReference type="InterPro" id="IPR049046">
    <property type="entry name" value="Beta-AFase-like_GH127_middle"/>
</dbReference>
<dbReference type="Proteomes" id="UP001597391">
    <property type="component" value="Unassembled WGS sequence"/>
</dbReference>